<evidence type="ECO:0000256" key="1">
    <source>
        <dbReference type="SAM" id="Phobius"/>
    </source>
</evidence>
<comment type="caution">
    <text evidence="2">The sequence shown here is derived from an EMBL/GenBank/DDBJ whole genome shotgun (WGS) entry which is preliminary data.</text>
</comment>
<organism evidence="2 3">
    <name type="scientific">Vibrio scophthalmi LMG 19158</name>
    <dbReference type="NCBI Taxonomy" id="870967"/>
    <lineage>
        <taxon>Bacteria</taxon>
        <taxon>Pseudomonadati</taxon>
        <taxon>Pseudomonadota</taxon>
        <taxon>Gammaproteobacteria</taxon>
        <taxon>Vibrionales</taxon>
        <taxon>Vibrionaceae</taxon>
        <taxon>Vibrio</taxon>
    </lineage>
</organism>
<dbReference type="Proteomes" id="UP000004349">
    <property type="component" value="Unassembled WGS sequence"/>
</dbReference>
<proteinExistence type="predicted"/>
<feature type="transmembrane region" description="Helical" evidence="1">
    <location>
        <begin position="149"/>
        <end position="173"/>
    </location>
</feature>
<gene>
    <name evidence="2" type="ORF">VIS19158_20017</name>
</gene>
<keyword evidence="1" id="KW-1133">Transmembrane helix</keyword>
<evidence type="ECO:0000313" key="3">
    <source>
        <dbReference type="Proteomes" id="UP000004349"/>
    </source>
</evidence>
<keyword evidence="1" id="KW-0472">Membrane</keyword>
<accession>F9RPR1</accession>
<evidence type="ECO:0000313" key="2">
    <source>
        <dbReference type="EMBL" id="EGU35535.1"/>
    </source>
</evidence>
<dbReference type="AlphaFoldDB" id="F9RPR1"/>
<reference evidence="2 3" key="1">
    <citation type="journal article" date="2012" name="Int. J. Syst. Evol. Microbiol.">
        <title>Vibrio caribbeanicus sp. nov., isolated from the marine sponge Scleritoderma cyanea.</title>
        <authorList>
            <person name="Hoffmann M."/>
            <person name="Monday S.R."/>
            <person name="Allard M.W."/>
            <person name="Strain E.A."/>
            <person name="Whittaker P."/>
            <person name="Naum M."/>
            <person name="McCarthy P.J."/>
            <person name="Lopez J.V."/>
            <person name="Fischer M."/>
            <person name="Brown E.W."/>
        </authorList>
    </citation>
    <scope>NUCLEOTIDE SEQUENCE [LARGE SCALE GENOMIC DNA]</scope>
    <source>
        <strain evidence="2 3">LMG 19158</strain>
    </source>
</reference>
<name>F9RPR1_9VIBR</name>
<feature type="transmembrane region" description="Helical" evidence="1">
    <location>
        <begin position="60"/>
        <end position="78"/>
    </location>
</feature>
<dbReference type="EMBL" id="AFWE01000144">
    <property type="protein sequence ID" value="EGU35535.1"/>
    <property type="molecule type" value="Genomic_DNA"/>
</dbReference>
<sequence>MRRSPQRAPWKLIYARPLSTWWNDLRSNVNIEPMDKPLPPVMSVTDTIMAVKGVTQIARLVYILPLVLLTWFVFYISVDILYPVNIQNIEKSTNRFIEMSKKKYGNDYFEITKDEVVLEIYQEVGEDGKMSFHEYLDYRKNQEGGYQSLIIKLICSIVALLLALYATYYVVFLPRLADFYFDRERKIVYTWHQNRVIACRFENLGIMENKFGLSMFMYGEFPKRGTYQHVHRFMQPTEKGYFVTEDDNSYFLATALKFMEEGKNAIIKGDEFHRSQYFFLREDPKPEDFEQRLEEVLKREHALVDIYVKNVSRQANEDKKFF</sequence>
<dbReference type="RefSeq" id="WP_005596068.1">
    <property type="nucleotide sequence ID" value="NZ_AFWE01000144.1"/>
</dbReference>
<protein>
    <submittedName>
        <fullName evidence="2">Uncharacterized protein</fullName>
    </submittedName>
</protein>
<dbReference type="eggNOG" id="ENOG502ZU92">
    <property type="taxonomic scope" value="Bacteria"/>
</dbReference>
<keyword evidence="1" id="KW-0812">Transmembrane</keyword>